<reference evidence="1" key="2">
    <citation type="journal article" date="2015" name="Data Brief">
        <title>Shoot transcriptome of the giant reed, Arundo donax.</title>
        <authorList>
            <person name="Barrero R.A."/>
            <person name="Guerrero F.D."/>
            <person name="Moolhuijzen P."/>
            <person name="Goolsby J.A."/>
            <person name="Tidwell J."/>
            <person name="Bellgard S.E."/>
            <person name="Bellgard M.I."/>
        </authorList>
    </citation>
    <scope>NUCLEOTIDE SEQUENCE</scope>
    <source>
        <tissue evidence="1">Shoot tissue taken approximately 20 cm above the soil surface</tissue>
    </source>
</reference>
<organism evidence="1">
    <name type="scientific">Arundo donax</name>
    <name type="common">Giant reed</name>
    <name type="synonym">Donax arundinaceus</name>
    <dbReference type="NCBI Taxonomy" id="35708"/>
    <lineage>
        <taxon>Eukaryota</taxon>
        <taxon>Viridiplantae</taxon>
        <taxon>Streptophyta</taxon>
        <taxon>Embryophyta</taxon>
        <taxon>Tracheophyta</taxon>
        <taxon>Spermatophyta</taxon>
        <taxon>Magnoliopsida</taxon>
        <taxon>Liliopsida</taxon>
        <taxon>Poales</taxon>
        <taxon>Poaceae</taxon>
        <taxon>PACMAD clade</taxon>
        <taxon>Arundinoideae</taxon>
        <taxon>Arundineae</taxon>
        <taxon>Arundo</taxon>
    </lineage>
</organism>
<dbReference type="EMBL" id="GBRH01281204">
    <property type="protein sequence ID" value="JAD16691.1"/>
    <property type="molecule type" value="Transcribed_RNA"/>
</dbReference>
<proteinExistence type="predicted"/>
<protein>
    <submittedName>
        <fullName evidence="1">Uncharacterized protein</fullName>
    </submittedName>
</protein>
<sequence length="32" mass="3737">MQKQLLGFRAVNLADYKIIAFFPQSLTYFLSL</sequence>
<evidence type="ECO:0000313" key="1">
    <source>
        <dbReference type="EMBL" id="JAD16691.1"/>
    </source>
</evidence>
<accession>A0A0A8XS69</accession>
<reference evidence="1" key="1">
    <citation type="submission" date="2014-09" db="EMBL/GenBank/DDBJ databases">
        <authorList>
            <person name="Magalhaes I.L.F."/>
            <person name="Oliveira U."/>
            <person name="Santos F.R."/>
            <person name="Vidigal T.H.D.A."/>
            <person name="Brescovit A.D."/>
            <person name="Santos A.J."/>
        </authorList>
    </citation>
    <scope>NUCLEOTIDE SEQUENCE</scope>
    <source>
        <tissue evidence="1">Shoot tissue taken approximately 20 cm above the soil surface</tissue>
    </source>
</reference>
<name>A0A0A8XS69_ARUDO</name>
<dbReference type="AlphaFoldDB" id="A0A0A8XS69"/>